<proteinExistence type="inferred from homology"/>
<evidence type="ECO:0000256" key="7">
    <source>
        <dbReference type="SAM" id="Phobius"/>
    </source>
</evidence>
<feature type="transmembrane region" description="Helical" evidence="7">
    <location>
        <begin position="185"/>
        <end position="206"/>
    </location>
</feature>
<feature type="domain" description="Prepilin type IV endopeptidase peptidase" evidence="8">
    <location>
        <begin position="123"/>
        <end position="247"/>
    </location>
</feature>
<keyword evidence="3" id="KW-1003">Cell membrane</keyword>
<feature type="transmembrane region" description="Helical" evidence="7">
    <location>
        <begin position="6"/>
        <end position="24"/>
    </location>
</feature>
<feature type="transmembrane region" description="Helical" evidence="7">
    <location>
        <begin position="86"/>
        <end position="104"/>
    </location>
</feature>
<dbReference type="Gene3D" id="1.20.120.1220">
    <property type="match status" value="1"/>
</dbReference>
<dbReference type="PANTHER" id="PTHR30487:SF0">
    <property type="entry name" value="PREPILIN LEADER PEPTIDASE_N-METHYLTRANSFERASE-RELATED"/>
    <property type="match status" value="1"/>
</dbReference>
<evidence type="ECO:0000259" key="8">
    <source>
        <dbReference type="Pfam" id="PF01478"/>
    </source>
</evidence>
<accession>A0A2H0KTW1</accession>
<dbReference type="InterPro" id="IPR010627">
    <property type="entry name" value="Prepilin_pept_A24_N"/>
</dbReference>
<dbReference type="Pfam" id="PF01478">
    <property type="entry name" value="Peptidase_A24"/>
    <property type="match status" value="1"/>
</dbReference>
<gene>
    <name evidence="10" type="ORF">COV84_00350</name>
</gene>
<keyword evidence="5 7" id="KW-1133">Transmembrane helix</keyword>
<evidence type="ECO:0000256" key="1">
    <source>
        <dbReference type="ARBA" id="ARBA00004651"/>
    </source>
</evidence>
<feature type="transmembrane region" description="Helical" evidence="7">
    <location>
        <begin position="146"/>
        <end position="165"/>
    </location>
</feature>
<feature type="transmembrane region" description="Helical" evidence="7">
    <location>
        <begin position="263"/>
        <end position="283"/>
    </location>
</feature>
<dbReference type="GO" id="GO:0005886">
    <property type="term" value="C:plasma membrane"/>
    <property type="evidence" value="ECO:0007669"/>
    <property type="project" value="UniProtKB-SubCell"/>
</dbReference>
<dbReference type="Proteomes" id="UP000229317">
    <property type="component" value="Unassembled WGS sequence"/>
</dbReference>
<evidence type="ECO:0000256" key="3">
    <source>
        <dbReference type="ARBA" id="ARBA00022475"/>
    </source>
</evidence>
<evidence type="ECO:0000256" key="6">
    <source>
        <dbReference type="ARBA" id="ARBA00023136"/>
    </source>
</evidence>
<evidence type="ECO:0000256" key="2">
    <source>
        <dbReference type="ARBA" id="ARBA00005801"/>
    </source>
</evidence>
<sequence>MLYFFIFIFGLCVGSFLNVLIFRLGSDGGENVIGGYAERGQSPAKLGGRSHCPKCGHQLAWQDLVPVLSFVLLKGRCRYCQKAISWQYPIVELATGLLFLILSLSDSDRIFSLSDSITLIYFLFIASCLIVIFVSDLKYFIIPDEIIIAGVIGTFLYKLLSAFDFASLRSGNNLYPELVEGLKLLLPFALSAVIASAFFLVIVLITRGRGMGLGDAKLTFLMGLVLGWPKILPALLLAFVSGALVGLILILAGKAKMKSEIPFGTFLAANTFLIMLLGEKILIRYINLII</sequence>
<dbReference type="InterPro" id="IPR050882">
    <property type="entry name" value="Prepilin_peptidase/N-MTase"/>
</dbReference>
<dbReference type="Pfam" id="PF06750">
    <property type="entry name" value="A24_N_bact"/>
    <property type="match status" value="1"/>
</dbReference>
<comment type="subcellular location">
    <subcellularLocation>
        <location evidence="1">Cell membrane</location>
        <topology evidence="1">Multi-pass membrane protein</topology>
    </subcellularLocation>
</comment>
<evidence type="ECO:0000313" key="10">
    <source>
        <dbReference type="EMBL" id="PIQ75599.1"/>
    </source>
</evidence>
<dbReference type="InterPro" id="IPR000045">
    <property type="entry name" value="Prepilin_IV_endopep_pep"/>
</dbReference>
<dbReference type="AlphaFoldDB" id="A0A2H0KTW1"/>
<comment type="similarity">
    <text evidence="2">Belongs to the peptidase A24 family.</text>
</comment>
<organism evidence="10 11">
    <name type="scientific">Candidatus Portnoybacteria bacterium CG11_big_fil_rev_8_21_14_0_20_40_15</name>
    <dbReference type="NCBI Taxonomy" id="1974817"/>
    <lineage>
        <taxon>Bacteria</taxon>
        <taxon>Candidatus Portnoyibacteriota</taxon>
    </lineage>
</organism>
<evidence type="ECO:0000313" key="11">
    <source>
        <dbReference type="Proteomes" id="UP000229317"/>
    </source>
</evidence>
<reference evidence="10 11" key="1">
    <citation type="submission" date="2017-09" db="EMBL/GenBank/DDBJ databases">
        <title>Depth-based differentiation of microbial function through sediment-hosted aquifers and enrichment of novel symbionts in the deep terrestrial subsurface.</title>
        <authorList>
            <person name="Probst A.J."/>
            <person name="Ladd B."/>
            <person name="Jarett J.K."/>
            <person name="Geller-Mcgrath D.E."/>
            <person name="Sieber C.M."/>
            <person name="Emerson J.B."/>
            <person name="Anantharaman K."/>
            <person name="Thomas B.C."/>
            <person name="Malmstrom R."/>
            <person name="Stieglmeier M."/>
            <person name="Klingl A."/>
            <person name="Woyke T."/>
            <person name="Ryan C.M."/>
            <person name="Banfield J.F."/>
        </authorList>
    </citation>
    <scope>NUCLEOTIDE SEQUENCE [LARGE SCALE GENOMIC DNA]</scope>
    <source>
        <strain evidence="10">CG11_big_fil_rev_8_21_14_0_20_40_15</strain>
    </source>
</reference>
<dbReference type="EMBL" id="PCVO01000004">
    <property type="protein sequence ID" value="PIQ75599.1"/>
    <property type="molecule type" value="Genomic_DNA"/>
</dbReference>
<dbReference type="GO" id="GO:0006465">
    <property type="term" value="P:signal peptide processing"/>
    <property type="evidence" value="ECO:0007669"/>
    <property type="project" value="TreeGrafter"/>
</dbReference>
<feature type="transmembrane region" description="Helical" evidence="7">
    <location>
        <begin position="218"/>
        <end position="251"/>
    </location>
</feature>
<evidence type="ECO:0000256" key="4">
    <source>
        <dbReference type="ARBA" id="ARBA00022692"/>
    </source>
</evidence>
<keyword evidence="6 7" id="KW-0472">Membrane</keyword>
<protein>
    <submittedName>
        <fullName evidence="10">Prepilin peptidase</fullName>
    </submittedName>
</protein>
<name>A0A2H0KTW1_9BACT</name>
<comment type="caution">
    <text evidence="10">The sequence shown here is derived from an EMBL/GenBank/DDBJ whole genome shotgun (WGS) entry which is preliminary data.</text>
</comment>
<evidence type="ECO:0000259" key="9">
    <source>
        <dbReference type="Pfam" id="PF06750"/>
    </source>
</evidence>
<dbReference type="PANTHER" id="PTHR30487">
    <property type="entry name" value="TYPE 4 PREPILIN-LIKE PROTEINS LEADER PEPTIDE-PROCESSING ENZYME"/>
    <property type="match status" value="1"/>
</dbReference>
<feature type="domain" description="Prepilin peptidase A24 N-terminal" evidence="9">
    <location>
        <begin position="8"/>
        <end position="103"/>
    </location>
</feature>
<feature type="transmembrane region" description="Helical" evidence="7">
    <location>
        <begin position="116"/>
        <end position="134"/>
    </location>
</feature>
<dbReference type="GO" id="GO:0004190">
    <property type="term" value="F:aspartic-type endopeptidase activity"/>
    <property type="evidence" value="ECO:0007669"/>
    <property type="project" value="InterPro"/>
</dbReference>
<evidence type="ECO:0000256" key="5">
    <source>
        <dbReference type="ARBA" id="ARBA00022989"/>
    </source>
</evidence>
<keyword evidence="4 7" id="KW-0812">Transmembrane</keyword>